<dbReference type="SUPFAM" id="SSF56784">
    <property type="entry name" value="HAD-like"/>
    <property type="match status" value="1"/>
</dbReference>
<evidence type="ECO:0000313" key="1">
    <source>
        <dbReference type="EMBL" id="MPM83433.1"/>
    </source>
</evidence>
<dbReference type="AlphaFoldDB" id="A0A645D2V4"/>
<dbReference type="Gene3D" id="3.40.50.1000">
    <property type="entry name" value="HAD superfamily/HAD-like"/>
    <property type="match status" value="1"/>
</dbReference>
<comment type="caution">
    <text evidence="1">The sequence shown here is derived from an EMBL/GenBank/DDBJ whole genome shotgun (WGS) entry which is preliminary data.</text>
</comment>
<sequence length="101" mass="10834">MGTAQQIADQLNARVQRLTPGNEVRQKADFLRQFGSEHCVTLGQGANDEELLRQAGLGIAVLSREGSAASTLQAADIVAPDIVSALEMITHPKRIVATLRK</sequence>
<proteinExistence type="predicted"/>
<gene>
    <name evidence="1" type="ORF">SDC9_130497</name>
</gene>
<accession>A0A645D2V4</accession>
<protein>
    <submittedName>
        <fullName evidence="1">Uncharacterized protein</fullName>
    </submittedName>
</protein>
<organism evidence="1">
    <name type="scientific">bioreactor metagenome</name>
    <dbReference type="NCBI Taxonomy" id="1076179"/>
    <lineage>
        <taxon>unclassified sequences</taxon>
        <taxon>metagenomes</taxon>
        <taxon>ecological metagenomes</taxon>
    </lineage>
</organism>
<dbReference type="EMBL" id="VSSQ01032232">
    <property type="protein sequence ID" value="MPM83433.1"/>
    <property type="molecule type" value="Genomic_DNA"/>
</dbReference>
<reference evidence="1" key="1">
    <citation type="submission" date="2019-08" db="EMBL/GenBank/DDBJ databases">
        <authorList>
            <person name="Kucharzyk K."/>
            <person name="Murdoch R.W."/>
            <person name="Higgins S."/>
            <person name="Loffler F."/>
        </authorList>
    </citation>
    <scope>NUCLEOTIDE SEQUENCE</scope>
</reference>
<name>A0A645D2V4_9ZZZZ</name>
<dbReference type="InterPro" id="IPR036412">
    <property type="entry name" value="HAD-like_sf"/>
</dbReference>
<dbReference type="InterPro" id="IPR023214">
    <property type="entry name" value="HAD_sf"/>
</dbReference>